<dbReference type="Gene3D" id="2.60.120.10">
    <property type="entry name" value="Jelly Rolls"/>
    <property type="match status" value="1"/>
</dbReference>
<accession>A0A9W9CUR4</accession>
<dbReference type="OrthoDB" id="6614653at2759"/>
<comment type="caution">
    <text evidence="3">The sequence shown here is derived from an EMBL/GenBank/DDBJ whole genome shotgun (WGS) entry which is preliminary data.</text>
</comment>
<evidence type="ECO:0000313" key="3">
    <source>
        <dbReference type="EMBL" id="KAJ4387694.1"/>
    </source>
</evidence>
<dbReference type="EMBL" id="JAPEVB010000005">
    <property type="protein sequence ID" value="KAJ4387694.1"/>
    <property type="molecule type" value="Genomic_DNA"/>
</dbReference>
<dbReference type="SUPFAM" id="SSF51182">
    <property type="entry name" value="RmlC-like cupins"/>
    <property type="match status" value="1"/>
</dbReference>
<dbReference type="PANTHER" id="PTHR33387:SF3">
    <property type="entry name" value="DUF985 DOMAIN-CONTAINING PROTEIN"/>
    <property type="match status" value="1"/>
</dbReference>
<protein>
    <recommendedName>
        <fullName evidence="2">DUF985 domain-containing protein</fullName>
    </recommendedName>
</protein>
<dbReference type="InterPro" id="IPR039935">
    <property type="entry name" value="YML079W-like"/>
</dbReference>
<keyword evidence="4" id="KW-1185">Reference proteome</keyword>
<evidence type="ECO:0000256" key="1">
    <source>
        <dbReference type="SAM" id="SignalP"/>
    </source>
</evidence>
<name>A0A9W9CUR4_9PEZI</name>
<evidence type="ECO:0000313" key="4">
    <source>
        <dbReference type="Proteomes" id="UP001140453"/>
    </source>
</evidence>
<gene>
    <name evidence="3" type="ORF">N0V93_008293</name>
</gene>
<feature type="domain" description="DUF985" evidence="2">
    <location>
        <begin position="31"/>
        <end position="171"/>
    </location>
</feature>
<keyword evidence="1" id="KW-0732">Signal</keyword>
<organism evidence="3 4">
    <name type="scientific">Gnomoniopsis smithogilvyi</name>
    <dbReference type="NCBI Taxonomy" id="1191159"/>
    <lineage>
        <taxon>Eukaryota</taxon>
        <taxon>Fungi</taxon>
        <taxon>Dikarya</taxon>
        <taxon>Ascomycota</taxon>
        <taxon>Pezizomycotina</taxon>
        <taxon>Sordariomycetes</taxon>
        <taxon>Sordariomycetidae</taxon>
        <taxon>Diaporthales</taxon>
        <taxon>Gnomoniaceae</taxon>
        <taxon>Gnomoniopsis</taxon>
    </lineage>
</organism>
<feature type="chain" id="PRO_5040727345" description="DUF985 domain-containing protein" evidence="1">
    <location>
        <begin position="21"/>
        <end position="187"/>
    </location>
</feature>
<proteinExistence type="predicted"/>
<evidence type="ECO:0000259" key="2">
    <source>
        <dbReference type="Pfam" id="PF06172"/>
    </source>
</evidence>
<dbReference type="Proteomes" id="UP001140453">
    <property type="component" value="Unassembled WGS sequence"/>
</dbReference>
<dbReference type="AlphaFoldDB" id="A0A9W9CUR4"/>
<dbReference type="InterPro" id="IPR011051">
    <property type="entry name" value="RmlC_Cupin_sf"/>
</dbReference>
<dbReference type="Pfam" id="PF06172">
    <property type="entry name" value="Cupin_5"/>
    <property type="match status" value="1"/>
</dbReference>
<reference evidence="3" key="1">
    <citation type="submission" date="2022-10" db="EMBL/GenBank/DDBJ databases">
        <title>Tapping the CABI collections for fungal endophytes: first genome assemblies for Collariella, Neodidymelliopsis, Ascochyta clinopodiicola, Didymella pomorum, Didymosphaeria variabile, Neocosmospora piperis and Neocucurbitaria cava.</title>
        <authorList>
            <person name="Hill R."/>
        </authorList>
    </citation>
    <scope>NUCLEOTIDE SEQUENCE</scope>
    <source>
        <strain evidence="3">IMI 355082</strain>
    </source>
</reference>
<dbReference type="InterPro" id="IPR014710">
    <property type="entry name" value="RmlC-like_jellyroll"/>
</dbReference>
<sequence>MVPDLRNLVAFCIWPALALAWQHPPTETATDIITALNLTANPEKGYYTQTFIDPLNVTYTAITANGTGYPTTRAASTAIYYLLEGNEGDSYWHRHDGLEVWHYYAGAPLLLRLSRDDGKPVREVMLGGQVVGGRGEQRPQGFVGRWEWQSARSLGAWTLVGTTVAPGFSADADTYEIADPGWQPDGA</sequence>
<dbReference type="CDD" id="cd06121">
    <property type="entry name" value="cupin_YML079wp"/>
    <property type="match status" value="1"/>
</dbReference>
<dbReference type="InterPro" id="IPR009327">
    <property type="entry name" value="Cupin_DUF985"/>
</dbReference>
<dbReference type="PANTHER" id="PTHR33387">
    <property type="entry name" value="RMLC-LIKE JELLY ROLL FOLD PROTEIN"/>
    <property type="match status" value="1"/>
</dbReference>
<feature type="signal peptide" evidence="1">
    <location>
        <begin position="1"/>
        <end position="20"/>
    </location>
</feature>